<keyword evidence="3" id="KW-0479">Metal-binding</keyword>
<dbReference type="AlphaFoldDB" id="A0A2T4C1I9"/>
<gene>
    <name evidence="9" type="ORF">M440DRAFT_1459054</name>
</gene>
<protein>
    <recommendedName>
        <fullName evidence="8">RING-type domain-containing protein</fullName>
    </recommendedName>
</protein>
<name>A0A2T4C1I9_TRILO</name>
<keyword evidence="4" id="KW-0677">Repeat</keyword>
<accession>A0A2T4C1I9</accession>
<keyword evidence="2" id="KW-0808">Transferase</keyword>
<evidence type="ECO:0000256" key="4">
    <source>
        <dbReference type="ARBA" id="ARBA00022737"/>
    </source>
</evidence>
<dbReference type="InterPro" id="IPR013083">
    <property type="entry name" value="Znf_RING/FYVE/PHD"/>
</dbReference>
<evidence type="ECO:0000256" key="5">
    <source>
        <dbReference type="ARBA" id="ARBA00022771"/>
    </source>
</evidence>
<dbReference type="InterPro" id="IPR051628">
    <property type="entry name" value="LUBAC_E3_Ligases"/>
</dbReference>
<dbReference type="EMBL" id="KZ679134">
    <property type="protein sequence ID" value="PTB75423.1"/>
    <property type="molecule type" value="Genomic_DNA"/>
</dbReference>
<dbReference type="PANTHER" id="PTHR22770:SF13">
    <property type="entry name" value="RING-TYPE DOMAIN-CONTAINING PROTEIN"/>
    <property type="match status" value="1"/>
</dbReference>
<dbReference type="CDD" id="cd20335">
    <property type="entry name" value="BRcat_RBR"/>
    <property type="match status" value="1"/>
</dbReference>
<proteinExistence type="predicted"/>
<evidence type="ECO:0000256" key="3">
    <source>
        <dbReference type="ARBA" id="ARBA00022723"/>
    </source>
</evidence>
<evidence type="ECO:0000256" key="7">
    <source>
        <dbReference type="ARBA" id="ARBA00022833"/>
    </source>
</evidence>
<dbReference type="Gene3D" id="3.30.40.10">
    <property type="entry name" value="Zinc/RING finger domain, C3HC4 (zinc finger)"/>
    <property type="match status" value="1"/>
</dbReference>
<sequence length="656" mass="72466">DDLFNASGLYELGGAWVRFGGGASVSKVAFASDFSAVEIRNLPRGSTVAFVKELLEDVGVPTEGLDIDLFEQTAGNRSDAIVKAEDPVFAKTSSSKLATYRTYRDLQAYPVPPFLPASQRPQVDCRVVHCSWARPTRSARLFFRAQDAAVSLQKKAMEGTYTVLGSRVQASVEGTETGWVVQITGLSNSAEASDVMAEIPEPERPAKVLVKLVDCAYDLEYNASVVKTMLQRFGPVTRWVLPPGNDTQRFHAYALFHEELMARNAAAALDDKLLPFGKTTTLSVSIVASVQFKVLDKIYARIQPRISAQTAEWEREQTYFHEGRPEGDLRCLRLEGEHHASVARARQFVEKAMSGVIVRMEAKDLHSCSPLAQDMPTGVLLGNLEWACNVLIVPDLRRSLFRVYGDDELDRKTVEAIATVLHRRIPESHAIDLNGKDATSGIVCPACFCRPEEPIRMTCGHIFCGTCFVLCCEAETRASGEFQIRCPAGTGRGGLCGKAFSLTELQETLPSEVFEQVLKKSFESYVSRRPAELAHCATPDCDQVYRITPPDSEHPGIFTCNKCLRSVCTICQNPHPGEPCPGLARDANSVLDKKTREQLGIKDCPRCSRMMEKSDGCDHMSCSCGAHVCWVCLSAFDCGPDCYLHLQRVHRGMYFH</sequence>
<dbReference type="GO" id="GO:0004842">
    <property type="term" value="F:ubiquitin-protein transferase activity"/>
    <property type="evidence" value="ECO:0007669"/>
    <property type="project" value="TreeGrafter"/>
</dbReference>
<dbReference type="Pfam" id="PF26200">
    <property type="entry name" value="Rcat_RNF216"/>
    <property type="match status" value="1"/>
</dbReference>
<dbReference type="Proteomes" id="UP000240760">
    <property type="component" value="Unassembled WGS sequence"/>
</dbReference>
<dbReference type="Pfam" id="PF01485">
    <property type="entry name" value="IBR"/>
    <property type="match status" value="1"/>
</dbReference>
<comment type="pathway">
    <text evidence="1">Protein modification; protein ubiquitination.</text>
</comment>
<dbReference type="PROSITE" id="PS51873">
    <property type="entry name" value="TRIAD"/>
    <property type="match status" value="1"/>
</dbReference>
<evidence type="ECO:0000256" key="2">
    <source>
        <dbReference type="ARBA" id="ARBA00022679"/>
    </source>
</evidence>
<feature type="non-terminal residue" evidence="9">
    <location>
        <position position="1"/>
    </location>
</feature>
<evidence type="ECO:0000259" key="8">
    <source>
        <dbReference type="PROSITE" id="PS51873"/>
    </source>
</evidence>
<evidence type="ECO:0000256" key="1">
    <source>
        <dbReference type="ARBA" id="ARBA00004906"/>
    </source>
</evidence>
<dbReference type="InterPro" id="IPR002867">
    <property type="entry name" value="IBR_dom"/>
</dbReference>
<keyword evidence="10" id="KW-1185">Reference proteome</keyword>
<dbReference type="GO" id="GO:0000151">
    <property type="term" value="C:ubiquitin ligase complex"/>
    <property type="evidence" value="ECO:0007669"/>
    <property type="project" value="TreeGrafter"/>
</dbReference>
<dbReference type="GO" id="GO:0097039">
    <property type="term" value="P:protein linear polyubiquitination"/>
    <property type="evidence" value="ECO:0007669"/>
    <property type="project" value="TreeGrafter"/>
</dbReference>
<dbReference type="PANTHER" id="PTHR22770">
    <property type="entry name" value="UBIQUITIN CONJUGATING ENZYME 7 INTERACTING PROTEIN-RELATED"/>
    <property type="match status" value="1"/>
</dbReference>
<evidence type="ECO:0000313" key="10">
    <source>
        <dbReference type="Proteomes" id="UP000240760"/>
    </source>
</evidence>
<dbReference type="OrthoDB" id="1431934at2759"/>
<keyword evidence="6" id="KW-0833">Ubl conjugation pathway</keyword>
<dbReference type="GO" id="GO:0043161">
    <property type="term" value="P:proteasome-mediated ubiquitin-dependent protein catabolic process"/>
    <property type="evidence" value="ECO:0007669"/>
    <property type="project" value="TreeGrafter"/>
</dbReference>
<dbReference type="SUPFAM" id="SSF57850">
    <property type="entry name" value="RING/U-box"/>
    <property type="match status" value="2"/>
</dbReference>
<dbReference type="GO" id="GO:0043130">
    <property type="term" value="F:ubiquitin binding"/>
    <property type="evidence" value="ECO:0007669"/>
    <property type="project" value="TreeGrafter"/>
</dbReference>
<evidence type="ECO:0000313" key="9">
    <source>
        <dbReference type="EMBL" id="PTB75423.1"/>
    </source>
</evidence>
<reference evidence="9 10" key="1">
    <citation type="submission" date="2016-07" db="EMBL/GenBank/DDBJ databases">
        <title>Multiple horizontal gene transfer events from other fungi enriched the ability of initially mycotrophic Trichoderma (Ascomycota) to feed on dead plant biomass.</title>
        <authorList>
            <consortium name="DOE Joint Genome Institute"/>
            <person name="Aerts A."/>
            <person name="Atanasova L."/>
            <person name="Chenthamara K."/>
            <person name="Zhang J."/>
            <person name="Grujic M."/>
            <person name="Henrissat B."/>
            <person name="Kuo A."/>
            <person name="Salamov A."/>
            <person name="Lipzen A."/>
            <person name="Labutti K."/>
            <person name="Barry K."/>
            <person name="Miao Y."/>
            <person name="Rahimi M.J."/>
            <person name="Shen Q."/>
            <person name="Grigoriev I.V."/>
            <person name="Kubicek C.P."/>
            <person name="Druzhinina I.S."/>
        </authorList>
    </citation>
    <scope>NUCLEOTIDE SEQUENCE [LARGE SCALE GENOMIC DNA]</scope>
    <source>
        <strain evidence="9 10">ATCC 18648</strain>
    </source>
</reference>
<keyword evidence="7" id="KW-0862">Zinc</keyword>
<dbReference type="STRING" id="983965.A0A2T4C1I9"/>
<dbReference type="GO" id="GO:0008270">
    <property type="term" value="F:zinc ion binding"/>
    <property type="evidence" value="ECO:0007669"/>
    <property type="project" value="UniProtKB-KW"/>
</dbReference>
<feature type="domain" description="RING-type" evidence="8">
    <location>
        <begin position="440"/>
        <end position="653"/>
    </location>
</feature>
<dbReference type="InterPro" id="IPR044066">
    <property type="entry name" value="TRIAD_supradom"/>
</dbReference>
<dbReference type="Gene3D" id="1.20.120.1750">
    <property type="match status" value="1"/>
</dbReference>
<keyword evidence="5" id="KW-0863">Zinc-finger</keyword>
<organism evidence="9 10">
    <name type="scientific">Trichoderma longibrachiatum ATCC 18648</name>
    <dbReference type="NCBI Taxonomy" id="983965"/>
    <lineage>
        <taxon>Eukaryota</taxon>
        <taxon>Fungi</taxon>
        <taxon>Dikarya</taxon>
        <taxon>Ascomycota</taxon>
        <taxon>Pezizomycotina</taxon>
        <taxon>Sordariomycetes</taxon>
        <taxon>Hypocreomycetidae</taxon>
        <taxon>Hypocreales</taxon>
        <taxon>Hypocreaceae</taxon>
        <taxon>Trichoderma</taxon>
    </lineage>
</organism>
<evidence type="ECO:0000256" key="6">
    <source>
        <dbReference type="ARBA" id="ARBA00022786"/>
    </source>
</evidence>